<keyword evidence="11" id="KW-0472">Membrane</keyword>
<proteinExistence type="inferred from homology"/>
<dbReference type="InterPro" id="IPR031395">
    <property type="entry name" value="Sop4"/>
</dbReference>
<evidence type="ECO:0000256" key="3">
    <source>
        <dbReference type="ARBA" id="ARBA00007486"/>
    </source>
</evidence>
<keyword evidence="12" id="KW-0325">Glycoprotein</keyword>
<evidence type="ECO:0000256" key="5">
    <source>
        <dbReference type="ARBA" id="ARBA00022448"/>
    </source>
</evidence>
<dbReference type="Proteomes" id="UP000510647">
    <property type="component" value="Chromosome 4"/>
</dbReference>
<name>A0A7H9HSZ8_9SACH</name>
<organism evidence="14 15">
    <name type="scientific">Torulaspora globosa</name>
    <dbReference type="NCBI Taxonomy" id="48254"/>
    <lineage>
        <taxon>Eukaryota</taxon>
        <taxon>Fungi</taxon>
        <taxon>Dikarya</taxon>
        <taxon>Ascomycota</taxon>
        <taxon>Saccharomycotina</taxon>
        <taxon>Saccharomycetes</taxon>
        <taxon>Saccharomycetales</taxon>
        <taxon>Saccharomycetaceae</taxon>
        <taxon>Torulaspora</taxon>
    </lineage>
</organism>
<evidence type="ECO:0000256" key="8">
    <source>
        <dbReference type="ARBA" id="ARBA00022824"/>
    </source>
</evidence>
<keyword evidence="8" id="KW-0256">Endoplasmic reticulum</keyword>
<evidence type="ECO:0000313" key="15">
    <source>
        <dbReference type="Proteomes" id="UP000510647"/>
    </source>
</evidence>
<sequence>MRWLWAFISLLSVTLAATIRGRLDLGPQLNMTGATVSRVHFRLHQIGDYYNKDGYSSETRLDDLNGNFQFDKIPLNPGINATTHFVMYSNSMDFNLKPNRILITFTNLDEQGTEYDIKAYRNVFGKEFFPSPDILYPEQLEQIDVNPYITITPINAAPMRVYYQQRNKGILQSGPLARLFDTRWKQAGVITLVSLVVFPILLEKLDPETAKAVKQEQQKRQRLKYAVKEE</sequence>
<dbReference type="GO" id="GO:0005789">
    <property type="term" value="C:endoplasmic reticulum membrane"/>
    <property type="evidence" value="ECO:0007669"/>
    <property type="project" value="UniProtKB-SubCell"/>
</dbReference>
<keyword evidence="5" id="KW-0813">Transport</keyword>
<dbReference type="OrthoDB" id="27095at2759"/>
<comment type="function">
    <text evidence="1">Involved in the export of PMA1, possibly through the monitoring or assisting of PMA1 folding and acquisition of competence to enter vesicles.</text>
</comment>
<accession>A0A7H9HSZ8</accession>
<keyword evidence="15" id="KW-1185">Reference proteome</keyword>
<comment type="similarity">
    <text evidence="3">Belongs to the SOP4 family.</text>
</comment>
<evidence type="ECO:0000256" key="2">
    <source>
        <dbReference type="ARBA" id="ARBA00004115"/>
    </source>
</evidence>
<evidence type="ECO:0000313" key="14">
    <source>
        <dbReference type="EMBL" id="QLQ80236.1"/>
    </source>
</evidence>
<evidence type="ECO:0000256" key="9">
    <source>
        <dbReference type="ARBA" id="ARBA00022927"/>
    </source>
</evidence>
<reference evidence="14 15" key="1">
    <citation type="submission" date="2020-06" db="EMBL/GenBank/DDBJ databases">
        <title>The yeast mating-type switching endonuclease HO is a domesticated member of an unorthodox homing genetic element family.</title>
        <authorList>
            <person name="Coughlan A.Y."/>
            <person name="Lombardi L."/>
            <person name="Braun-Galleani S."/>
            <person name="Martos A.R."/>
            <person name="Galeote V."/>
            <person name="Bigey F."/>
            <person name="Dequin S."/>
            <person name="Byrne K.P."/>
            <person name="Wolfe K.H."/>
        </authorList>
    </citation>
    <scope>NUCLEOTIDE SEQUENCE [LARGE SCALE GENOMIC DNA]</scope>
    <source>
        <strain evidence="14 15">CBS2947</strain>
    </source>
</reference>
<protein>
    <recommendedName>
        <fullName evidence="4">Protein SOP4</fullName>
    </recommendedName>
</protein>
<evidence type="ECO:0000256" key="1">
    <source>
        <dbReference type="ARBA" id="ARBA00002205"/>
    </source>
</evidence>
<gene>
    <name evidence="14" type="ORF">HG537_0D02370</name>
</gene>
<keyword evidence="7 13" id="KW-0732">Signal</keyword>
<keyword evidence="9" id="KW-0653">Protein transport</keyword>
<dbReference type="Pfam" id="PF17081">
    <property type="entry name" value="SOP4"/>
    <property type="match status" value="1"/>
</dbReference>
<feature type="signal peptide" evidence="13">
    <location>
        <begin position="1"/>
        <end position="16"/>
    </location>
</feature>
<keyword evidence="6" id="KW-0812">Transmembrane</keyword>
<evidence type="ECO:0000256" key="12">
    <source>
        <dbReference type="ARBA" id="ARBA00023180"/>
    </source>
</evidence>
<evidence type="ECO:0000256" key="7">
    <source>
        <dbReference type="ARBA" id="ARBA00022729"/>
    </source>
</evidence>
<evidence type="ECO:0000256" key="11">
    <source>
        <dbReference type="ARBA" id="ARBA00023136"/>
    </source>
</evidence>
<evidence type="ECO:0000256" key="6">
    <source>
        <dbReference type="ARBA" id="ARBA00022692"/>
    </source>
</evidence>
<evidence type="ECO:0000256" key="4">
    <source>
        <dbReference type="ARBA" id="ARBA00020106"/>
    </source>
</evidence>
<evidence type="ECO:0000256" key="10">
    <source>
        <dbReference type="ARBA" id="ARBA00022989"/>
    </source>
</evidence>
<keyword evidence="10" id="KW-1133">Transmembrane helix</keyword>
<feature type="chain" id="PRO_5028971439" description="Protein SOP4" evidence="13">
    <location>
        <begin position="17"/>
        <end position="230"/>
    </location>
</feature>
<evidence type="ECO:0000256" key="13">
    <source>
        <dbReference type="SAM" id="SignalP"/>
    </source>
</evidence>
<dbReference type="GO" id="GO:0015031">
    <property type="term" value="P:protein transport"/>
    <property type="evidence" value="ECO:0007669"/>
    <property type="project" value="UniProtKB-KW"/>
</dbReference>
<dbReference type="AlphaFoldDB" id="A0A7H9HSZ8"/>
<dbReference type="EMBL" id="CP059270">
    <property type="protein sequence ID" value="QLQ80236.1"/>
    <property type="molecule type" value="Genomic_DNA"/>
</dbReference>
<comment type="subcellular location">
    <subcellularLocation>
        <location evidence="2">Endoplasmic reticulum membrane</location>
        <topology evidence="2">Single-pass type I membrane protein</topology>
    </subcellularLocation>
</comment>